<evidence type="ECO:0000256" key="2">
    <source>
        <dbReference type="ARBA" id="ARBA00022723"/>
    </source>
</evidence>
<dbReference type="PROSITE" id="PS51918">
    <property type="entry name" value="RADICAL_SAM"/>
    <property type="match status" value="1"/>
</dbReference>
<proteinExistence type="predicted"/>
<keyword evidence="1" id="KW-0949">S-adenosyl-L-methionine</keyword>
<evidence type="ECO:0000256" key="4">
    <source>
        <dbReference type="ARBA" id="ARBA00023014"/>
    </source>
</evidence>
<evidence type="ECO:0000313" key="6">
    <source>
        <dbReference type="EMBL" id="GIG88540.1"/>
    </source>
</evidence>
<gene>
    <name evidence="6" type="ORF">Pen02_34760</name>
</gene>
<dbReference type="PANTHER" id="PTHR43273:SF8">
    <property type="entry name" value="RADICAL SAM DOMAIN PROTEIN"/>
    <property type="match status" value="1"/>
</dbReference>
<organism evidence="6 7">
    <name type="scientific">Plantactinospora endophytica</name>
    <dbReference type="NCBI Taxonomy" id="673535"/>
    <lineage>
        <taxon>Bacteria</taxon>
        <taxon>Bacillati</taxon>
        <taxon>Actinomycetota</taxon>
        <taxon>Actinomycetes</taxon>
        <taxon>Micromonosporales</taxon>
        <taxon>Micromonosporaceae</taxon>
        <taxon>Plantactinospora</taxon>
    </lineage>
</organism>
<dbReference type="InterPro" id="IPR023867">
    <property type="entry name" value="Sulphatase_maturase_rSAM"/>
</dbReference>
<dbReference type="InterPro" id="IPR058240">
    <property type="entry name" value="rSAM_sf"/>
</dbReference>
<dbReference type="Proteomes" id="UP000646749">
    <property type="component" value="Unassembled WGS sequence"/>
</dbReference>
<keyword evidence="2" id="KW-0479">Metal-binding</keyword>
<dbReference type="InterPro" id="IPR013785">
    <property type="entry name" value="Aldolase_TIM"/>
</dbReference>
<dbReference type="RefSeq" id="WP_203867052.1">
    <property type="nucleotide sequence ID" value="NZ_BONW01000016.1"/>
</dbReference>
<evidence type="ECO:0000313" key="7">
    <source>
        <dbReference type="Proteomes" id="UP000646749"/>
    </source>
</evidence>
<sequence>MRKGSTESLDDAVAPVRELVVKLHERCNIACDHCYMYEAADQGWRRRPTRMADETVDRAAFRLGEHARRHRLGSVRVVFHGGEPLLAGPATIERAMLSFRAALPPGSRVSFAVQTNGILLDERFLDLFRRFDVGVGVSLDGDRAANDRHRRYATGRSSYTSTVAGIQALRSARNRRIYRGLLCTVDLRNDPVRTFEALLDHEPPRIDFLLPHGNWAHPPPGLDPEVGDDRPTPYADWLISVFDRWYDARPPETGIRMFESIMSLLLGGTSRTEVLGLAAPAAVVVESDGTFEGSDALKTTGPAGGSTGLSVFADSLDDVLRHPVVAGARRGLAGLDAQCRRCPVVDVCGGGLYAHRYAPDGTFTHPSVYSGDLRRLIEHIQGRLTADLRASAARVSG</sequence>
<protein>
    <submittedName>
        <fullName evidence="6">Radical SAM protein</fullName>
    </submittedName>
</protein>
<keyword evidence="4" id="KW-0411">Iron-sulfur</keyword>
<keyword evidence="3" id="KW-0408">Iron</keyword>
<dbReference type="Gene3D" id="3.20.20.70">
    <property type="entry name" value="Aldolase class I"/>
    <property type="match status" value="1"/>
</dbReference>
<dbReference type="NCBIfam" id="TIGR04269">
    <property type="entry name" value="SAM_SPASM_FxsB"/>
    <property type="match status" value="1"/>
</dbReference>
<keyword evidence="7" id="KW-1185">Reference proteome</keyword>
<dbReference type="SUPFAM" id="SSF102114">
    <property type="entry name" value="Radical SAM enzymes"/>
    <property type="match status" value="1"/>
</dbReference>
<dbReference type="Pfam" id="PF04055">
    <property type="entry name" value="Radical_SAM"/>
    <property type="match status" value="1"/>
</dbReference>
<dbReference type="CDD" id="cd01335">
    <property type="entry name" value="Radical_SAM"/>
    <property type="match status" value="1"/>
</dbReference>
<feature type="domain" description="Radical SAM core" evidence="5">
    <location>
        <begin position="13"/>
        <end position="256"/>
    </location>
</feature>
<dbReference type="PANTHER" id="PTHR43273">
    <property type="entry name" value="ANAEROBIC SULFATASE-MATURATING ENZYME HOMOLOG ASLB-RELATED"/>
    <property type="match status" value="1"/>
</dbReference>
<accession>A0ABQ4E1E3</accession>
<dbReference type="EMBL" id="BONW01000016">
    <property type="protein sequence ID" value="GIG88540.1"/>
    <property type="molecule type" value="Genomic_DNA"/>
</dbReference>
<dbReference type="SFLD" id="SFLDG01067">
    <property type="entry name" value="SPASM/twitch_domain_containing"/>
    <property type="match status" value="1"/>
</dbReference>
<name>A0ABQ4E1E3_9ACTN</name>
<evidence type="ECO:0000256" key="3">
    <source>
        <dbReference type="ARBA" id="ARBA00023004"/>
    </source>
</evidence>
<reference evidence="6 7" key="1">
    <citation type="submission" date="2021-01" db="EMBL/GenBank/DDBJ databases">
        <title>Whole genome shotgun sequence of Plantactinospora endophytica NBRC 110450.</title>
        <authorList>
            <person name="Komaki H."/>
            <person name="Tamura T."/>
        </authorList>
    </citation>
    <scope>NUCLEOTIDE SEQUENCE [LARGE SCALE GENOMIC DNA]</scope>
    <source>
        <strain evidence="6 7">NBRC 110450</strain>
    </source>
</reference>
<evidence type="ECO:0000256" key="1">
    <source>
        <dbReference type="ARBA" id="ARBA00022691"/>
    </source>
</evidence>
<dbReference type="SFLD" id="SFLDS00029">
    <property type="entry name" value="Radical_SAM"/>
    <property type="match status" value="1"/>
</dbReference>
<dbReference type="InterPro" id="IPR026335">
    <property type="entry name" value="rSAM_SPASM_FxsB"/>
</dbReference>
<dbReference type="InterPro" id="IPR007197">
    <property type="entry name" value="rSAM"/>
</dbReference>
<comment type="caution">
    <text evidence="6">The sequence shown here is derived from an EMBL/GenBank/DDBJ whole genome shotgun (WGS) entry which is preliminary data.</text>
</comment>
<evidence type="ECO:0000259" key="5">
    <source>
        <dbReference type="PROSITE" id="PS51918"/>
    </source>
</evidence>